<organism evidence="1 2">
    <name type="scientific">Streblomastix strix</name>
    <dbReference type="NCBI Taxonomy" id="222440"/>
    <lineage>
        <taxon>Eukaryota</taxon>
        <taxon>Metamonada</taxon>
        <taxon>Preaxostyla</taxon>
        <taxon>Oxymonadida</taxon>
        <taxon>Streblomastigidae</taxon>
        <taxon>Streblomastix</taxon>
    </lineage>
</organism>
<dbReference type="EMBL" id="SNRW01004003">
    <property type="protein sequence ID" value="KAA6388390.1"/>
    <property type="molecule type" value="Genomic_DNA"/>
</dbReference>
<sequence>MDGLRRATQIVDTTRKEKDGLSEVLQFKSEKSKQAKAGIQSIPNIAGIDDYNLEDQVVYDLIKKKAYPLKHLMLQTQLLQDHLHKDSILSQDRIKFPQDREPNLIVLTGDTDYQEKPVIVTMEKDDVELQLIELQPFLEGKKQEQITSIPAVGMPSQIEQHTVSCDWKYKNETLKLDGTDSLYLDIVLREI</sequence>
<evidence type="ECO:0000313" key="1">
    <source>
        <dbReference type="EMBL" id="KAA6388390.1"/>
    </source>
</evidence>
<dbReference type="AlphaFoldDB" id="A0A5J4W174"/>
<reference evidence="1 2" key="1">
    <citation type="submission" date="2019-03" db="EMBL/GenBank/DDBJ databases">
        <title>Single cell metagenomics reveals metabolic interactions within the superorganism composed of flagellate Streblomastix strix and complex community of Bacteroidetes bacteria on its surface.</title>
        <authorList>
            <person name="Treitli S.C."/>
            <person name="Kolisko M."/>
            <person name="Husnik F."/>
            <person name="Keeling P."/>
            <person name="Hampl V."/>
        </authorList>
    </citation>
    <scope>NUCLEOTIDE SEQUENCE [LARGE SCALE GENOMIC DNA]</scope>
    <source>
        <strain evidence="1">ST1C</strain>
    </source>
</reference>
<name>A0A5J4W174_9EUKA</name>
<accession>A0A5J4W174</accession>
<protein>
    <submittedName>
        <fullName evidence="1">Uncharacterized protein</fullName>
    </submittedName>
</protein>
<evidence type="ECO:0000313" key="2">
    <source>
        <dbReference type="Proteomes" id="UP000324800"/>
    </source>
</evidence>
<dbReference type="Proteomes" id="UP000324800">
    <property type="component" value="Unassembled WGS sequence"/>
</dbReference>
<gene>
    <name evidence="1" type="ORF">EZS28_016083</name>
</gene>
<proteinExistence type="predicted"/>
<comment type="caution">
    <text evidence="1">The sequence shown here is derived from an EMBL/GenBank/DDBJ whole genome shotgun (WGS) entry which is preliminary data.</text>
</comment>